<dbReference type="SUPFAM" id="SSF103473">
    <property type="entry name" value="MFS general substrate transporter"/>
    <property type="match status" value="1"/>
</dbReference>
<dbReference type="InterPro" id="IPR011701">
    <property type="entry name" value="MFS"/>
</dbReference>
<evidence type="ECO:0000256" key="4">
    <source>
        <dbReference type="ARBA" id="ARBA00023136"/>
    </source>
</evidence>
<name>A0A8H6X6B4_9AGAR</name>
<evidence type="ECO:0000256" key="2">
    <source>
        <dbReference type="ARBA" id="ARBA00022692"/>
    </source>
</evidence>
<keyword evidence="3 6" id="KW-1133">Transmembrane helix</keyword>
<dbReference type="GO" id="GO:0022857">
    <property type="term" value="F:transmembrane transporter activity"/>
    <property type="evidence" value="ECO:0007669"/>
    <property type="project" value="InterPro"/>
</dbReference>
<gene>
    <name evidence="8" type="ORF">MVEN_02240800</name>
</gene>
<dbReference type="CDD" id="cd17323">
    <property type="entry name" value="MFS_Tpo1_MDR_like"/>
    <property type="match status" value="1"/>
</dbReference>
<dbReference type="PANTHER" id="PTHR23502">
    <property type="entry name" value="MAJOR FACILITATOR SUPERFAMILY"/>
    <property type="match status" value="1"/>
</dbReference>
<evidence type="ECO:0000256" key="3">
    <source>
        <dbReference type="ARBA" id="ARBA00022989"/>
    </source>
</evidence>
<evidence type="ECO:0000256" key="6">
    <source>
        <dbReference type="SAM" id="Phobius"/>
    </source>
</evidence>
<feature type="domain" description="Major facilitator superfamily (MFS) profile" evidence="7">
    <location>
        <begin position="53"/>
        <end position="496"/>
    </location>
</feature>
<protein>
    <submittedName>
        <fullName evidence="8">MFS general substrate transporter</fullName>
    </submittedName>
</protein>
<dbReference type="Proteomes" id="UP000620124">
    <property type="component" value="Unassembled WGS sequence"/>
</dbReference>
<evidence type="ECO:0000259" key="7">
    <source>
        <dbReference type="PROSITE" id="PS50850"/>
    </source>
</evidence>
<evidence type="ECO:0000256" key="1">
    <source>
        <dbReference type="ARBA" id="ARBA00004141"/>
    </source>
</evidence>
<feature type="transmembrane region" description="Helical" evidence="6">
    <location>
        <begin position="336"/>
        <end position="355"/>
    </location>
</feature>
<evidence type="ECO:0000313" key="8">
    <source>
        <dbReference type="EMBL" id="KAF7334911.1"/>
    </source>
</evidence>
<dbReference type="InterPro" id="IPR020846">
    <property type="entry name" value="MFS_dom"/>
</dbReference>
<dbReference type="PROSITE" id="PS00216">
    <property type="entry name" value="SUGAR_TRANSPORT_1"/>
    <property type="match status" value="1"/>
</dbReference>
<dbReference type="InterPro" id="IPR036259">
    <property type="entry name" value="MFS_trans_sf"/>
</dbReference>
<feature type="transmembrane region" description="Helical" evidence="6">
    <location>
        <begin position="376"/>
        <end position="396"/>
    </location>
</feature>
<reference evidence="8" key="1">
    <citation type="submission" date="2020-05" db="EMBL/GenBank/DDBJ databases">
        <title>Mycena genomes resolve the evolution of fungal bioluminescence.</title>
        <authorList>
            <person name="Tsai I.J."/>
        </authorList>
    </citation>
    <scope>NUCLEOTIDE SEQUENCE</scope>
    <source>
        <strain evidence="8">CCC161011</strain>
    </source>
</reference>
<keyword evidence="9" id="KW-1185">Reference proteome</keyword>
<feature type="transmembrane region" description="Helical" evidence="6">
    <location>
        <begin position="51"/>
        <end position="77"/>
    </location>
</feature>
<dbReference type="PANTHER" id="PTHR23502:SF134">
    <property type="entry name" value="MAJOR FACILITATOR SUPERFAMILY (MFS) PROFILE DOMAIN-CONTAINING PROTEIN-RELATED"/>
    <property type="match status" value="1"/>
</dbReference>
<dbReference type="AlphaFoldDB" id="A0A8H6X6B4"/>
<dbReference type="PROSITE" id="PS50850">
    <property type="entry name" value="MFS"/>
    <property type="match status" value="1"/>
</dbReference>
<dbReference type="OrthoDB" id="5376138at2759"/>
<feature type="transmembrane region" description="Helical" evidence="6">
    <location>
        <begin position="469"/>
        <end position="491"/>
    </location>
</feature>
<feature type="transmembrane region" description="Helical" evidence="6">
    <location>
        <begin position="89"/>
        <end position="107"/>
    </location>
</feature>
<keyword evidence="4 6" id="KW-0472">Membrane</keyword>
<accession>A0A8H6X6B4</accession>
<dbReference type="FunFam" id="1.20.1250.20:FF:000082">
    <property type="entry name" value="MFS multidrug transporter, putative"/>
    <property type="match status" value="1"/>
</dbReference>
<evidence type="ECO:0000256" key="5">
    <source>
        <dbReference type="SAM" id="MobiDB-lite"/>
    </source>
</evidence>
<dbReference type="InterPro" id="IPR005829">
    <property type="entry name" value="Sugar_transporter_CS"/>
</dbReference>
<feature type="transmembrane region" description="Helical" evidence="6">
    <location>
        <begin position="225"/>
        <end position="245"/>
    </location>
</feature>
<dbReference type="GO" id="GO:0140115">
    <property type="term" value="P:export across plasma membrane"/>
    <property type="evidence" value="ECO:0007669"/>
    <property type="project" value="UniProtKB-ARBA"/>
</dbReference>
<sequence>MQDSQETSGRTSPTVVDVEKENDAEKGKILDVIYVDFEPGNPATWSPRRKWLVTLVASYFTGLAGTTASAYAMGFPSMMRELHCTEEQAALGISMFCVGFAIVPLFTSAFSEEFGRRPLFVVCTIVFTAMYVVQATANNIQTVIAARFICGAFGSTGSKMVGGTVADVWAPAEWCPVSSCLPVSLIDLACRRGGPMAIYSLFAVAVTGAGPVVAGWIEMSLGWRWIQWIHTIAGGVSIVLTIAVLQETRTGIMLTRKAKALRAETGDSRYRARIEDTRGPLRSLLWISATRPLILLLTEPTVLFFTLWIGFAWGIMYSMFESILPVFEGLYGFNHGQAGLTFTGMTIGSLFGFATNLYQESLYRKYLPTRDPEARLFAACGAALLFPAGMFIYAWGANAAIPWIVPELGVTLFMWATFIMYLAVFTYLADCYGPYASSALAGQSLFRNLMGAAFPLFTQPMYGRLGIHWASTLFGCIAVMMVPIPYVLLFLGPKIRARSRFASTVVHQPSL</sequence>
<feature type="transmembrane region" description="Helical" evidence="6">
    <location>
        <begin position="408"/>
        <end position="428"/>
    </location>
</feature>
<proteinExistence type="predicted"/>
<comment type="caution">
    <text evidence="8">The sequence shown here is derived from an EMBL/GenBank/DDBJ whole genome shotgun (WGS) entry which is preliminary data.</text>
</comment>
<evidence type="ECO:0000313" key="9">
    <source>
        <dbReference type="Proteomes" id="UP000620124"/>
    </source>
</evidence>
<feature type="compositionally biased region" description="Polar residues" evidence="5">
    <location>
        <begin position="1"/>
        <end position="14"/>
    </location>
</feature>
<feature type="transmembrane region" description="Helical" evidence="6">
    <location>
        <begin position="198"/>
        <end position="219"/>
    </location>
</feature>
<dbReference type="GO" id="GO:0005886">
    <property type="term" value="C:plasma membrane"/>
    <property type="evidence" value="ECO:0007669"/>
    <property type="project" value="TreeGrafter"/>
</dbReference>
<dbReference type="GO" id="GO:0042908">
    <property type="term" value="P:xenobiotic transport"/>
    <property type="evidence" value="ECO:0007669"/>
    <property type="project" value="UniProtKB-ARBA"/>
</dbReference>
<comment type="subcellular location">
    <subcellularLocation>
        <location evidence="1">Membrane</location>
        <topology evidence="1">Multi-pass membrane protein</topology>
    </subcellularLocation>
</comment>
<feature type="transmembrane region" description="Helical" evidence="6">
    <location>
        <begin position="293"/>
        <end position="316"/>
    </location>
</feature>
<feature type="transmembrane region" description="Helical" evidence="6">
    <location>
        <begin position="435"/>
        <end position="457"/>
    </location>
</feature>
<dbReference type="Gene3D" id="1.20.1250.20">
    <property type="entry name" value="MFS general substrate transporter like domains"/>
    <property type="match status" value="1"/>
</dbReference>
<dbReference type="EMBL" id="JACAZI010000025">
    <property type="protein sequence ID" value="KAF7334911.1"/>
    <property type="molecule type" value="Genomic_DNA"/>
</dbReference>
<dbReference type="Pfam" id="PF07690">
    <property type="entry name" value="MFS_1"/>
    <property type="match status" value="1"/>
</dbReference>
<feature type="region of interest" description="Disordered" evidence="5">
    <location>
        <begin position="1"/>
        <end position="20"/>
    </location>
</feature>
<organism evidence="8 9">
    <name type="scientific">Mycena venus</name>
    <dbReference type="NCBI Taxonomy" id="2733690"/>
    <lineage>
        <taxon>Eukaryota</taxon>
        <taxon>Fungi</taxon>
        <taxon>Dikarya</taxon>
        <taxon>Basidiomycota</taxon>
        <taxon>Agaricomycotina</taxon>
        <taxon>Agaricomycetes</taxon>
        <taxon>Agaricomycetidae</taxon>
        <taxon>Agaricales</taxon>
        <taxon>Marasmiineae</taxon>
        <taxon>Mycenaceae</taxon>
        <taxon>Mycena</taxon>
    </lineage>
</organism>
<keyword evidence="2 6" id="KW-0812">Transmembrane</keyword>